<proteinExistence type="predicted"/>
<protein>
    <submittedName>
        <fullName evidence="1">Uncharacterized protein</fullName>
    </submittedName>
</protein>
<feature type="non-terminal residue" evidence="1">
    <location>
        <position position="1"/>
    </location>
</feature>
<gene>
    <name evidence="1" type="ORF">S03H2_57320</name>
</gene>
<name>X1KEB2_9ZZZZ</name>
<reference evidence="1" key="1">
    <citation type="journal article" date="2014" name="Front. Microbiol.">
        <title>High frequency of phylogenetically diverse reductive dehalogenase-homologous genes in deep subseafloor sedimentary metagenomes.</title>
        <authorList>
            <person name="Kawai M."/>
            <person name="Futagami T."/>
            <person name="Toyoda A."/>
            <person name="Takaki Y."/>
            <person name="Nishi S."/>
            <person name="Hori S."/>
            <person name="Arai W."/>
            <person name="Tsubouchi T."/>
            <person name="Morono Y."/>
            <person name="Uchiyama I."/>
            <person name="Ito T."/>
            <person name="Fujiyama A."/>
            <person name="Inagaki F."/>
            <person name="Takami H."/>
        </authorList>
    </citation>
    <scope>NUCLEOTIDE SEQUENCE</scope>
    <source>
        <strain evidence="1">Expedition CK06-06</strain>
    </source>
</reference>
<organism evidence="1">
    <name type="scientific">marine sediment metagenome</name>
    <dbReference type="NCBI Taxonomy" id="412755"/>
    <lineage>
        <taxon>unclassified sequences</taxon>
        <taxon>metagenomes</taxon>
        <taxon>ecological metagenomes</taxon>
    </lineage>
</organism>
<accession>X1KEB2</accession>
<dbReference type="EMBL" id="BARU01036740">
    <property type="protein sequence ID" value="GAH80413.1"/>
    <property type="molecule type" value="Genomic_DNA"/>
</dbReference>
<sequence length="75" mass="9137">PFYQALIERVKEDKFLREIIKKTHFFQFDDYPISSKSKEFSVTFRSLLENKLFKPLKNLCGDLPNIHYLRINRDR</sequence>
<evidence type="ECO:0000313" key="1">
    <source>
        <dbReference type="EMBL" id="GAH80413.1"/>
    </source>
</evidence>
<dbReference type="AlphaFoldDB" id="X1KEB2"/>
<comment type="caution">
    <text evidence="1">The sequence shown here is derived from an EMBL/GenBank/DDBJ whole genome shotgun (WGS) entry which is preliminary data.</text>
</comment>